<dbReference type="KEGG" id="vg:15042044"/>
<dbReference type="RefSeq" id="YP_007678049.1">
    <property type="nucleotide sequence ID" value="NC_020883.1"/>
</dbReference>
<dbReference type="Proteomes" id="UP000011861">
    <property type="component" value="Segment"/>
</dbReference>
<organism evidence="1 2">
    <name type="scientific">Bacillus phage PM1</name>
    <dbReference type="NCBI Taxonomy" id="547228"/>
    <lineage>
        <taxon>Viruses</taxon>
        <taxon>Duplodnaviria</taxon>
        <taxon>Heunggongvirae</taxon>
        <taxon>Uroviricota</taxon>
        <taxon>Caudoviricetes</taxon>
        <taxon>Pemunavirus</taxon>
        <taxon>Pemunavirus PM1</taxon>
    </lineage>
</organism>
<evidence type="ECO:0000313" key="1">
    <source>
        <dbReference type="EMBL" id="BAM99103.1"/>
    </source>
</evidence>
<proteinExistence type="predicted"/>
<dbReference type="GeneID" id="15042044"/>
<accession>M4ZRX0</accession>
<evidence type="ECO:0000313" key="2">
    <source>
        <dbReference type="Proteomes" id="UP000011861"/>
    </source>
</evidence>
<keyword evidence="2" id="KW-1185">Reference proteome</keyword>
<sequence length="63" mass="7496">MPNRQVTEHFELGVDREILQVVTVFETKISRKRAARIVPYSRQHKTMIEKQGKYNYVESVEKC</sequence>
<name>M4ZRX0_9CAUD</name>
<reference evidence="1 2" key="1">
    <citation type="journal article" date="2013" name="Virus Genes">
        <title>Complete nucleotide sequence of Bacillus subtilis (natto) bacteriophage PM1, a phage associated with disruption of food production.</title>
        <authorList>
            <person name="Umene K."/>
            <person name="Shiraishi A."/>
        </authorList>
    </citation>
    <scope>NUCLEOTIDE SEQUENCE [LARGE SCALE GENOMIC DNA]</scope>
    <source>
        <strain evidence="1">PM1</strain>
    </source>
</reference>
<protein>
    <submittedName>
        <fullName evidence="1">Uncharacterized protein</fullName>
    </submittedName>
</protein>
<dbReference type="EMBL" id="AB711120">
    <property type="protein sequence ID" value="BAM99103.1"/>
    <property type="molecule type" value="Genomic_DNA"/>
</dbReference>